<protein>
    <submittedName>
        <fullName evidence="1">Uncharacterized protein</fullName>
    </submittedName>
</protein>
<proteinExistence type="predicted"/>
<sequence length="113" mass="12786">MFDLKNKQHPTLTNSDTDASIVSAWQLFCAANNIACPVCEVLHVSPTQYAQLPLPQLVQTIKALELSINQSLSMFERLQQHKLDNSAVRAYLLLLQERYGVAFTVLLKRKKES</sequence>
<dbReference type="EMBL" id="QLLL01000002">
    <property type="protein sequence ID" value="RAJ08451.1"/>
    <property type="molecule type" value="Genomic_DNA"/>
</dbReference>
<dbReference type="OrthoDB" id="9929197at2"/>
<name>A0A327QVT3_9BACT</name>
<comment type="caution">
    <text evidence="1">The sequence shown here is derived from an EMBL/GenBank/DDBJ whole genome shotgun (WGS) entry which is preliminary data.</text>
</comment>
<accession>A0A327QVT3</accession>
<organism evidence="1 2">
    <name type="scientific">Chitinophaga skermanii</name>
    <dbReference type="NCBI Taxonomy" id="331697"/>
    <lineage>
        <taxon>Bacteria</taxon>
        <taxon>Pseudomonadati</taxon>
        <taxon>Bacteroidota</taxon>
        <taxon>Chitinophagia</taxon>
        <taxon>Chitinophagales</taxon>
        <taxon>Chitinophagaceae</taxon>
        <taxon>Chitinophaga</taxon>
    </lineage>
</organism>
<evidence type="ECO:0000313" key="2">
    <source>
        <dbReference type="Proteomes" id="UP000249547"/>
    </source>
</evidence>
<dbReference type="Proteomes" id="UP000249547">
    <property type="component" value="Unassembled WGS sequence"/>
</dbReference>
<gene>
    <name evidence="1" type="ORF">LX64_01102</name>
</gene>
<dbReference type="RefSeq" id="WP_111596604.1">
    <property type="nucleotide sequence ID" value="NZ_QLLL01000002.1"/>
</dbReference>
<keyword evidence="2" id="KW-1185">Reference proteome</keyword>
<evidence type="ECO:0000313" key="1">
    <source>
        <dbReference type="EMBL" id="RAJ08451.1"/>
    </source>
</evidence>
<reference evidence="1 2" key="1">
    <citation type="submission" date="2018-06" db="EMBL/GenBank/DDBJ databases">
        <title>Genomic Encyclopedia of Archaeal and Bacterial Type Strains, Phase II (KMG-II): from individual species to whole genera.</title>
        <authorList>
            <person name="Goeker M."/>
        </authorList>
    </citation>
    <scope>NUCLEOTIDE SEQUENCE [LARGE SCALE GENOMIC DNA]</scope>
    <source>
        <strain evidence="1 2">DSM 23857</strain>
    </source>
</reference>
<dbReference type="AlphaFoldDB" id="A0A327QVT3"/>